<dbReference type="EMBL" id="FMZA01000014">
    <property type="protein sequence ID" value="SDC70615.1"/>
    <property type="molecule type" value="Genomic_DNA"/>
</dbReference>
<dbReference type="InterPro" id="IPR009317">
    <property type="entry name" value="ChaB"/>
</dbReference>
<evidence type="ECO:0000313" key="1">
    <source>
        <dbReference type="EMBL" id="SDC70615.1"/>
    </source>
</evidence>
<dbReference type="OrthoDB" id="73307at2"/>
<dbReference type="Gene3D" id="1.10.1740.70">
    <property type="entry name" value="ChaB"/>
    <property type="match status" value="1"/>
</dbReference>
<reference evidence="1 2" key="1">
    <citation type="submission" date="2016-10" db="EMBL/GenBank/DDBJ databases">
        <authorList>
            <person name="de Groot N.N."/>
        </authorList>
    </citation>
    <scope>NUCLEOTIDE SEQUENCE [LARGE SCALE GENOMIC DNA]</scope>
    <source>
        <strain evidence="1 2">DSM 45514</strain>
    </source>
</reference>
<proteinExistence type="predicted"/>
<dbReference type="SUPFAM" id="SSF140376">
    <property type="entry name" value="ChaB-like"/>
    <property type="match status" value="1"/>
</dbReference>
<dbReference type="RefSeq" id="WP_091570888.1">
    <property type="nucleotide sequence ID" value="NZ_FMZA01000014.1"/>
</dbReference>
<accession>A0A1G6NTX8</accession>
<evidence type="ECO:0000313" key="2">
    <source>
        <dbReference type="Proteomes" id="UP000199387"/>
    </source>
</evidence>
<dbReference type="Proteomes" id="UP000199387">
    <property type="component" value="Unassembled WGS sequence"/>
</dbReference>
<name>A0A1G6NTX8_9BACL</name>
<sequence length="74" mass="8678">MSQDTEELKLHNHVTAHLSKRAAAIYSWAYQLIWVHMTDELAERETIAHQVAWDRLKDEYLNRSSRLSNLKSGL</sequence>
<organism evidence="1 2">
    <name type="scientific">Melghirimyces thermohalophilus</name>
    <dbReference type="NCBI Taxonomy" id="1236220"/>
    <lineage>
        <taxon>Bacteria</taxon>
        <taxon>Bacillati</taxon>
        <taxon>Bacillota</taxon>
        <taxon>Bacilli</taxon>
        <taxon>Bacillales</taxon>
        <taxon>Thermoactinomycetaceae</taxon>
        <taxon>Melghirimyces</taxon>
    </lineage>
</organism>
<dbReference type="Pfam" id="PF06150">
    <property type="entry name" value="ChaB"/>
    <property type="match status" value="1"/>
</dbReference>
<dbReference type="InterPro" id="IPR037205">
    <property type="entry name" value="ChaB_sf"/>
</dbReference>
<keyword evidence="2" id="KW-1185">Reference proteome</keyword>
<protein>
    <submittedName>
        <fullName evidence="1">ChaB protein</fullName>
    </submittedName>
</protein>
<dbReference type="STRING" id="1236220.SAMN04488112_1149"/>
<dbReference type="AlphaFoldDB" id="A0A1G6NTX8"/>
<gene>
    <name evidence="1" type="ORF">SAMN04488112_1149</name>
</gene>